<protein>
    <submittedName>
        <fullName evidence="1">Uncharacterized protein</fullName>
    </submittedName>
</protein>
<dbReference type="AlphaFoldDB" id="A0ABD3CKR0"/>
<name>A0ABD3CKR0_9LAMI</name>
<sequence length="41" mass="4382">MASATDASVPRASICLTCGDKGNTELLIYCRKCWDSAVHHG</sequence>
<dbReference type="Proteomes" id="UP001632038">
    <property type="component" value="Unassembled WGS sequence"/>
</dbReference>
<reference evidence="2" key="1">
    <citation type="journal article" date="2024" name="IScience">
        <title>Strigolactones Initiate the Formation of Haustorium-like Structures in Castilleja.</title>
        <authorList>
            <person name="Buerger M."/>
            <person name="Peterson D."/>
            <person name="Chory J."/>
        </authorList>
    </citation>
    <scope>NUCLEOTIDE SEQUENCE [LARGE SCALE GENOMIC DNA]</scope>
</reference>
<evidence type="ECO:0000313" key="1">
    <source>
        <dbReference type="EMBL" id="KAL3630119.1"/>
    </source>
</evidence>
<keyword evidence="2" id="KW-1185">Reference proteome</keyword>
<comment type="caution">
    <text evidence="1">The sequence shown here is derived from an EMBL/GenBank/DDBJ whole genome shotgun (WGS) entry which is preliminary data.</text>
</comment>
<gene>
    <name evidence="1" type="ORF">CASFOL_023103</name>
</gene>
<evidence type="ECO:0000313" key="2">
    <source>
        <dbReference type="Proteomes" id="UP001632038"/>
    </source>
</evidence>
<organism evidence="1 2">
    <name type="scientific">Castilleja foliolosa</name>
    <dbReference type="NCBI Taxonomy" id="1961234"/>
    <lineage>
        <taxon>Eukaryota</taxon>
        <taxon>Viridiplantae</taxon>
        <taxon>Streptophyta</taxon>
        <taxon>Embryophyta</taxon>
        <taxon>Tracheophyta</taxon>
        <taxon>Spermatophyta</taxon>
        <taxon>Magnoliopsida</taxon>
        <taxon>eudicotyledons</taxon>
        <taxon>Gunneridae</taxon>
        <taxon>Pentapetalae</taxon>
        <taxon>asterids</taxon>
        <taxon>lamiids</taxon>
        <taxon>Lamiales</taxon>
        <taxon>Orobanchaceae</taxon>
        <taxon>Pedicularideae</taxon>
        <taxon>Castillejinae</taxon>
        <taxon>Castilleja</taxon>
    </lineage>
</organism>
<accession>A0ABD3CKR0</accession>
<dbReference type="EMBL" id="JAVIJP010000032">
    <property type="protein sequence ID" value="KAL3630119.1"/>
    <property type="molecule type" value="Genomic_DNA"/>
</dbReference>
<proteinExistence type="predicted"/>